<feature type="domain" description="DUF1618" evidence="1">
    <location>
        <begin position="115"/>
        <end position="250"/>
    </location>
</feature>
<evidence type="ECO:0000259" key="1">
    <source>
        <dbReference type="Pfam" id="PF07762"/>
    </source>
</evidence>
<gene>
    <name evidence="2" type="ORF">PVAP13_6KG125000</name>
</gene>
<proteinExistence type="predicted"/>
<dbReference type="Pfam" id="PF07762">
    <property type="entry name" value="DUF1618"/>
    <property type="match status" value="1"/>
</dbReference>
<sequence length="291" mass="32425">MAAQGLGVADSDDDYFLYNANDSIAARLPAVPTDFPVTLSPRRTMGLIAHPRRPGHYMIAQLHPADEAAAMKRHDALLWYSTATGQWSVKQLASAPDHEPWGAHGVVAHGGLLWWVDVAHGMLFCDPFDDHPRLRLVPLPAGCEMHGLGKNLRPTILMDQRRLMRPSQGMLRYVEIQGLSYDHADVDGPINPSVTMWTLVDPEGPHPWRFECEASFADIWAHDSYVAAGLPQGKVPKLALVHPSNHDVVYFFQDTALFALDVRARRVLACEGCLVDRVFQDPLFQLELELV</sequence>
<reference evidence="2" key="1">
    <citation type="submission" date="2020-05" db="EMBL/GenBank/DDBJ databases">
        <title>WGS assembly of Panicum virgatum.</title>
        <authorList>
            <person name="Lovell J.T."/>
            <person name="Jenkins J."/>
            <person name="Shu S."/>
            <person name="Juenger T.E."/>
            <person name="Schmutz J."/>
        </authorList>
    </citation>
    <scope>NUCLEOTIDE SEQUENCE</scope>
    <source>
        <strain evidence="2">AP13</strain>
    </source>
</reference>
<dbReference type="PANTHER" id="PTHR33086">
    <property type="entry name" value="OS05G0468200 PROTEIN-RELATED"/>
    <property type="match status" value="1"/>
</dbReference>
<organism evidence="2 3">
    <name type="scientific">Panicum virgatum</name>
    <name type="common">Blackwell switchgrass</name>
    <dbReference type="NCBI Taxonomy" id="38727"/>
    <lineage>
        <taxon>Eukaryota</taxon>
        <taxon>Viridiplantae</taxon>
        <taxon>Streptophyta</taxon>
        <taxon>Embryophyta</taxon>
        <taxon>Tracheophyta</taxon>
        <taxon>Spermatophyta</taxon>
        <taxon>Magnoliopsida</taxon>
        <taxon>Liliopsida</taxon>
        <taxon>Poales</taxon>
        <taxon>Poaceae</taxon>
        <taxon>PACMAD clade</taxon>
        <taxon>Panicoideae</taxon>
        <taxon>Panicodae</taxon>
        <taxon>Paniceae</taxon>
        <taxon>Panicinae</taxon>
        <taxon>Panicum</taxon>
        <taxon>Panicum sect. Hiantes</taxon>
    </lineage>
</organism>
<dbReference type="InterPro" id="IPR011676">
    <property type="entry name" value="DUF1618"/>
</dbReference>
<evidence type="ECO:0000313" key="2">
    <source>
        <dbReference type="EMBL" id="KAG2583882.1"/>
    </source>
</evidence>
<name>A0A8T0RD26_PANVG</name>
<dbReference type="PANTHER" id="PTHR33086:SF58">
    <property type="entry name" value="DUF1618 DOMAIN-CONTAINING PROTEIN"/>
    <property type="match status" value="1"/>
</dbReference>
<keyword evidence="3" id="KW-1185">Reference proteome</keyword>
<dbReference type="Proteomes" id="UP000823388">
    <property type="component" value="Chromosome 6K"/>
</dbReference>
<protein>
    <recommendedName>
        <fullName evidence="1">DUF1618 domain-containing protein</fullName>
    </recommendedName>
</protein>
<dbReference type="AlphaFoldDB" id="A0A8T0RD26"/>
<evidence type="ECO:0000313" key="3">
    <source>
        <dbReference type="Proteomes" id="UP000823388"/>
    </source>
</evidence>
<accession>A0A8T0RD26</accession>
<comment type="caution">
    <text evidence="2">The sequence shown here is derived from an EMBL/GenBank/DDBJ whole genome shotgun (WGS) entry which is preliminary data.</text>
</comment>
<dbReference type="EMBL" id="CM029047">
    <property type="protein sequence ID" value="KAG2583882.1"/>
    <property type="molecule type" value="Genomic_DNA"/>
</dbReference>